<dbReference type="Proteomes" id="UP000177390">
    <property type="component" value="Unassembled WGS sequence"/>
</dbReference>
<dbReference type="AlphaFoldDB" id="A0A1F5EQQ7"/>
<dbReference type="PANTHER" id="PTHR37953:SF1">
    <property type="entry name" value="UPF0127 PROTEIN MJ1496"/>
    <property type="match status" value="1"/>
</dbReference>
<evidence type="ECO:0000313" key="4">
    <source>
        <dbReference type="Proteomes" id="UP000177390"/>
    </source>
</evidence>
<dbReference type="EMBL" id="MFAH01000075">
    <property type="protein sequence ID" value="OGD69747.1"/>
    <property type="molecule type" value="Genomic_DNA"/>
</dbReference>
<dbReference type="Pfam" id="PF02643">
    <property type="entry name" value="DUF192"/>
    <property type="match status" value="1"/>
</dbReference>
<dbReference type="InterPro" id="IPR017853">
    <property type="entry name" value="GH"/>
</dbReference>
<dbReference type="InterPro" id="IPR024655">
    <property type="entry name" value="Asl1_glyco_hydro_catalytic"/>
</dbReference>
<feature type="domain" description="Asl1-like glycosyl hydrolase catalytic" evidence="2">
    <location>
        <begin position="124"/>
        <end position="310"/>
    </location>
</feature>
<gene>
    <name evidence="3" type="ORF">A3D09_01830</name>
</gene>
<name>A0A1F5EQQ7_9BACT</name>
<dbReference type="InterPro" id="IPR003795">
    <property type="entry name" value="DUF192"/>
</dbReference>
<evidence type="ECO:0000259" key="2">
    <source>
        <dbReference type="Pfam" id="PF11790"/>
    </source>
</evidence>
<reference evidence="3 4" key="1">
    <citation type="journal article" date="2016" name="Nat. Commun.">
        <title>Thousands of microbial genomes shed light on interconnected biogeochemical processes in an aquifer system.</title>
        <authorList>
            <person name="Anantharaman K."/>
            <person name="Brown C.T."/>
            <person name="Hug L.A."/>
            <person name="Sharon I."/>
            <person name="Castelle C.J."/>
            <person name="Probst A.J."/>
            <person name="Thomas B.C."/>
            <person name="Singh A."/>
            <person name="Wilkins M.J."/>
            <person name="Karaoz U."/>
            <person name="Brodie E.L."/>
            <person name="Williams K.H."/>
            <person name="Hubbard S.S."/>
            <person name="Banfield J.F."/>
        </authorList>
    </citation>
    <scope>NUCLEOTIDE SEQUENCE [LARGE SCALE GENOMIC DNA]</scope>
</reference>
<keyword evidence="1" id="KW-0732">Signal</keyword>
<dbReference type="InterPro" id="IPR038695">
    <property type="entry name" value="Saro_0823-like_sf"/>
</dbReference>
<dbReference type="PANTHER" id="PTHR37953">
    <property type="entry name" value="UPF0127 PROTEIN MJ1496"/>
    <property type="match status" value="1"/>
</dbReference>
<evidence type="ECO:0000256" key="1">
    <source>
        <dbReference type="SAM" id="SignalP"/>
    </source>
</evidence>
<evidence type="ECO:0000313" key="3">
    <source>
        <dbReference type="EMBL" id="OGD69747.1"/>
    </source>
</evidence>
<feature type="signal peptide" evidence="1">
    <location>
        <begin position="1"/>
        <end position="21"/>
    </location>
</feature>
<feature type="chain" id="PRO_5009518358" description="Asl1-like glycosyl hydrolase catalytic domain-containing protein" evidence="1">
    <location>
        <begin position="22"/>
        <end position="498"/>
    </location>
</feature>
<dbReference type="SUPFAM" id="SSF51445">
    <property type="entry name" value="(Trans)glycosidases"/>
    <property type="match status" value="1"/>
</dbReference>
<sequence>MKKLIVLFTSLFLFSASPALSIYDPLSVNNNRIGVHILSPDEIESAAKLVNYNYQGSWGYVTVPIQATDRNREKWTAFMKKATELKIIPLVRIATNADGSNWLKPGNNDLIDFANFLNDIPWPVQNRYIILFNEVNRADEFGGTVSPEDYADILNNAIDIFKRRSDKFFILPSAMDNAAPNGGNFMRWDIYLSRMYDHRPEVFEKIDGWTSHAYGNPAFSASPALSGFNKVDSFKSDLKLINQYTKRKLPVFITEAGWSRQILDDRTIATFYNHALYNIWNNEQIVAVTPFLLFAGTEPFSYFSLLNKDQRPTLAYQTIETFATKGSPILEDYQTPTPTQKPEFVADEPTSPSSVVLGDSTIEERVPLGLWQKVINFIAKIFNFNHFDKTITVGDKKYHAEVVRSERDIEIGLAKYQKLEQDQAMYFDLATKRLHTFWMKNMKFDIDIIWIDGDLVVGISQGYYKAPYALINAPSPMDYVLEVNQNSGIKVGDRVKIN</sequence>
<organism evidence="3 4">
    <name type="scientific">Candidatus Collierbacteria bacterium RIFCSPHIGHO2_02_FULL_49_10</name>
    <dbReference type="NCBI Taxonomy" id="1817723"/>
    <lineage>
        <taxon>Bacteria</taxon>
        <taxon>Candidatus Collieribacteriota</taxon>
    </lineage>
</organism>
<accession>A0A1F5EQQ7</accession>
<dbReference type="Pfam" id="PF11790">
    <property type="entry name" value="Glyco_hydro_cc"/>
    <property type="match status" value="1"/>
</dbReference>
<dbReference type="Gene3D" id="2.60.120.1140">
    <property type="entry name" value="Protein of unknown function DUF192"/>
    <property type="match status" value="1"/>
</dbReference>
<proteinExistence type="predicted"/>
<dbReference type="Gene3D" id="3.20.20.80">
    <property type="entry name" value="Glycosidases"/>
    <property type="match status" value="1"/>
</dbReference>
<protein>
    <recommendedName>
        <fullName evidence="2">Asl1-like glycosyl hydrolase catalytic domain-containing protein</fullName>
    </recommendedName>
</protein>
<comment type="caution">
    <text evidence="3">The sequence shown here is derived from an EMBL/GenBank/DDBJ whole genome shotgun (WGS) entry which is preliminary data.</text>
</comment>